<organism evidence="2 3">
    <name type="scientific">Microscilla marina ATCC 23134</name>
    <dbReference type="NCBI Taxonomy" id="313606"/>
    <lineage>
        <taxon>Bacteria</taxon>
        <taxon>Pseudomonadati</taxon>
        <taxon>Bacteroidota</taxon>
        <taxon>Cytophagia</taxon>
        <taxon>Cytophagales</taxon>
        <taxon>Microscillaceae</taxon>
        <taxon>Microscilla</taxon>
    </lineage>
</organism>
<feature type="transmembrane region" description="Helical" evidence="1">
    <location>
        <begin position="443"/>
        <end position="463"/>
    </location>
</feature>
<protein>
    <submittedName>
        <fullName evidence="2">Membrane protein, putative</fullName>
    </submittedName>
</protein>
<accession>A1ZTZ7</accession>
<dbReference type="InterPro" id="IPR018580">
    <property type="entry name" value="Uncharacterised_YfhO"/>
</dbReference>
<keyword evidence="3" id="KW-1185">Reference proteome</keyword>
<dbReference type="OrthoDB" id="9772884at2"/>
<comment type="caution">
    <text evidence="2">The sequence shown here is derived from an EMBL/GenBank/DDBJ whole genome shotgun (WGS) entry which is preliminary data.</text>
</comment>
<feature type="transmembrane region" description="Helical" evidence="1">
    <location>
        <begin position="402"/>
        <end position="422"/>
    </location>
</feature>
<proteinExistence type="predicted"/>
<keyword evidence="1" id="KW-0812">Transmembrane</keyword>
<keyword evidence="1" id="KW-0472">Membrane</keyword>
<feature type="transmembrane region" description="Helical" evidence="1">
    <location>
        <begin position="341"/>
        <end position="358"/>
    </location>
</feature>
<feature type="transmembrane region" description="Helical" evidence="1">
    <location>
        <begin position="504"/>
        <end position="522"/>
    </location>
</feature>
<dbReference type="RefSeq" id="WP_002701505.1">
    <property type="nucleotide sequence ID" value="NZ_AAWS01000038.1"/>
</dbReference>
<dbReference type="eggNOG" id="COG4485">
    <property type="taxonomic scope" value="Bacteria"/>
</dbReference>
<feature type="transmembrane region" description="Helical" evidence="1">
    <location>
        <begin position="813"/>
        <end position="833"/>
    </location>
</feature>
<feature type="transmembrane region" description="Helical" evidence="1">
    <location>
        <begin position="191"/>
        <end position="208"/>
    </location>
</feature>
<sequence>MSIKKILPDLAIIFFFFILSAIYNYPELSGEKLPQNDVLQAQGASKELRDYKTKTGKVGLWTNSMFSGMPANMVYSERPNSLPLWLGRALHYSLMPFTINTVFMLLVTSFLAFLILGFDRWIGVLGAIGIVFASYNFINIDAGHVSKLVAQSYGFPLIASVIITFRGKYLLGGVLTALFAGLELYSNHVQITYYIFIILLIISLYEFIRAFQAKQVKEFMIGALVLLIAGGIAFGSNASLLVPNYEYSKQTIRGPSELTTNDQTKGGGLDIKYAFQWSYGKMESFTVLVPNFYGGASGGELSKKSNMYETLTRRGVQGRQAEQFVKQQPLYWGDMPFTSGPAYYGAIICFLFVFSLIVAKNSFKWWLLGIVVFLLLLSWGRNLTWFNDFFFYNVPLYNKFRAVNMLFSLINIFMVWGIALGLKDIFNGEFKGKDLIKPLGYSVAIVGGLAAVFALLGGGLFSFEAAGDQKYLEQLEKMTGSKGFAMDLLSALQADRASLLKADALRSLIFILLAAGVLWAFFTEKIKKEYALVAVTLLILVDLWGVNKRYLNTKSFKKPRNAEAAKKPQPYDLEILQKAQKDPHYRVLNTAKSPMNDATTSFHHKSIGGYHGAKLRRYQELADAHFTRNMTSTYMLRTTQGKLRQHNPNDSNNVSILSMLNMRFLVDNGGKVFENTNAMGHAWFVDSYKVVNSSDEELALLTKFDPKKIAFINPKYAKEVQGLTIKPDNNATIKLLSYAPDVMKYEANVGSKQLAVFSEIFYDNGARWVAYIDGKPVSHLRVNYVLRALVVPAGKHTIEFRFISKTLAISESIALISSILLLLGIAGAIGLYFKKQKTESKPE</sequence>
<evidence type="ECO:0000313" key="2">
    <source>
        <dbReference type="EMBL" id="EAY26110.1"/>
    </source>
</evidence>
<dbReference type="Proteomes" id="UP000004095">
    <property type="component" value="Unassembled WGS sequence"/>
</dbReference>
<dbReference type="PANTHER" id="PTHR38454">
    <property type="entry name" value="INTEGRAL MEMBRANE PROTEIN-RELATED"/>
    <property type="match status" value="1"/>
</dbReference>
<keyword evidence="1" id="KW-1133">Transmembrane helix</keyword>
<dbReference type="PANTHER" id="PTHR38454:SF1">
    <property type="entry name" value="INTEGRAL MEMBRANE PROTEIN"/>
    <property type="match status" value="1"/>
</dbReference>
<feature type="transmembrane region" description="Helical" evidence="1">
    <location>
        <begin position="6"/>
        <end position="25"/>
    </location>
</feature>
<dbReference type="EMBL" id="AAWS01000038">
    <property type="protein sequence ID" value="EAY26110.1"/>
    <property type="molecule type" value="Genomic_DNA"/>
</dbReference>
<feature type="transmembrane region" description="Helical" evidence="1">
    <location>
        <begin position="150"/>
        <end position="171"/>
    </location>
</feature>
<feature type="transmembrane region" description="Helical" evidence="1">
    <location>
        <begin position="529"/>
        <end position="546"/>
    </location>
</feature>
<feature type="transmembrane region" description="Helical" evidence="1">
    <location>
        <begin position="365"/>
        <end position="382"/>
    </location>
</feature>
<feature type="transmembrane region" description="Helical" evidence="1">
    <location>
        <begin position="220"/>
        <end position="242"/>
    </location>
</feature>
<feature type="transmembrane region" description="Helical" evidence="1">
    <location>
        <begin position="94"/>
        <end position="115"/>
    </location>
</feature>
<dbReference type="AlphaFoldDB" id="A1ZTZ7"/>
<feature type="transmembrane region" description="Helical" evidence="1">
    <location>
        <begin position="121"/>
        <end position="138"/>
    </location>
</feature>
<gene>
    <name evidence="2" type="ORF">M23134_05983</name>
</gene>
<reference evidence="2 3" key="1">
    <citation type="submission" date="2007-01" db="EMBL/GenBank/DDBJ databases">
        <authorList>
            <person name="Haygood M."/>
            <person name="Podell S."/>
            <person name="Anderson C."/>
            <person name="Hopkinson B."/>
            <person name="Roe K."/>
            <person name="Barbeau K."/>
            <person name="Gaasterland T."/>
            <person name="Ferriera S."/>
            <person name="Johnson J."/>
            <person name="Kravitz S."/>
            <person name="Beeson K."/>
            <person name="Sutton G."/>
            <person name="Rogers Y.-H."/>
            <person name="Friedman R."/>
            <person name="Frazier M."/>
            <person name="Venter J.C."/>
        </authorList>
    </citation>
    <scope>NUCLEOTIDE SEQUENCE [LARGE SCALE GENOMIC DNA]</scope>
    <source>
        <strain evidence="2 3">ATCC 23134</strain>
    </source>
</reference>
<evidence type="ECO:0000313" key="3">
    <source>
        <dbReference type="Proteomes" id="UP000004095"/>
    </source>
</evidence>
<evidence type="ECO:0000256" key="1">
    <source>
        <dbReference type="SAM" id="Phobius"/>
    </source>
</evidence>
<name>A1ZTZ7_MICM2</name>